<proteinExistence type="predicted"/>
<dbReference type="RefSeq" id="WP_169224583.1">
    <property type="nucleotide sequence ID" value="NZ_JABBGC010000001.1"/>
</dbReference>
<dbReference type="Proteomes" id="UP000583266">
    <property type="component" value="Unassembled WGS sequence"/>
</dbReference>
<organism evidence="1 2">
    <name type="scientific">Chitinophaga fulva</name>
    <dbReference type="NCBI Taxonomy" id="2728842"/>
    <lineage>
        <taxon>Bacteria</taxon>
        <taxon>Pseudomonadati</taxon>
        <taxon>Bacteroidota</taxon>
        <taxon>Chitinophagia</taxon>
        <taxon>Chitinophagales</taxon>
        <taxon>Chitinophagaceae</taxon>
        <taxon>Chitinophaga</taxon>
    </lineage>
</organism>
<accession>A0A848GGE5</accession>
<dbReference type="EMBL" id="JABBGC010000001">
    <property type="protein sequence ID" value="NML37524.1"/>
    <property type="molecule type" value="Genomic_DNA"/>
</dbReference>
<dbReference type="AlphaFoldDB" id="A0A848GGE5"/>
<protein>
    <submittedName>
        <fullName evidence="1">Uncharacterized protein</fullName>
    </submittedName>
</protein>
<gene>
    <name evidence="1" type="ORF">HHL17_10010</name>
</gene>
<sequence>MKFIIVTFGYLFLNVMGCHKPDCSVYTYPSIRASRVSGPADSLRFNLYYISGSCYVYKGFQERDSASVHIISVLEAKTDCECVGTALQRNVVYAFKTPAPGTYYYKWNNNSDRIDTVIVP</sequence>
<comment type="caution">
    <text evidence="1">The sequence shown here is derived from an EMBL/GenBank/DDBJ whole genome shotgun (WGS) entry which is preliminary data.</text>
</comment>
<keyword evidence="2" id="KW-1185">Reference proteome</keyword>
<evidence type="ECO:0000313" key="2">
    <source>
        <dbReference type="Proteomes" id="UP000583266"/>
    </source>
</evidence>
<name>A0A848GGE5_9BACT</name>
<evidence type="ECO:0000313" key="1">
    <source>
        <dbReference type="EMBL" id="NML37524.1"/>
    </source>
</evidence>
<reference evidence="1 2" key="1">
    <citation type="submission" date="2020-04" db="EMBL/GenBank/DDBJ databases">
        <title>Chitinophaga sp. G-6-1-13 sp. nov., isolated from soil.</title>
        <authorList>
            <person name="Dahal R.H."/>
            <person name="Chaudhary D.K."/>
        </authorList>
    </citation>
    <scope>NUCLEOTIDE SEQUENCE [LARGE SCALE GENOMIC DNA]</scope>
    <source>
        <strain evidence="1 2">G-6-1-13</strain>
    </source>
</reference>